<dbReference type="Proteomes" id="UP001223802">
    <property type="component" value="Chromosome"/>
</dbReference>
<dbReference type="Pfam" id="PF17957">
    <property type="entry name" value="Big_7"/>
    <property type="match status" value="1"/>
</dbReference>
<dbReference type="SUPFAM" id="SSF81296">
    <property type="entry name" value="E set domains"/>
    <property type="match status" value="1"/>
</dbReference>
<dbReference type="Gene3D" id="2.60.40.10">
    <property type="entry name" value="Immunoglobulins"/>
    <property type="match status" value="1"/>
</dbReference>
<dbReference type="AlphaFoldDB" id="A0AA50Q9Z9"/>
<organism evidence="1 2">
    <name type="scientific">Oceanimonas pelagia</name>
    <dbReference type="NCBI Taxonomy" id="3028314"/>
    <lineage>
        <taxon>Bacteria</taxon>
        <taxon>Pseudomonadati</taxon>
        <taxon>Pseudomonadota</taxon>
        <taxon>Gammaproteobacteria</taxon>
        <taxon>Aeromonadales</taxon>
        <taxon>Aeromonadaceae</taxon>
        <taxon>Oceanimonas</taxon>
    </lineage>
</organism>
<dbReference type="EMBL" id="CP118224">
    <property type="protein sequence ID" value="WMC10523.1"/>
    <property type="molecule type" value="Genomic_DNA"/>
</dbReference>
<protein>
    <submittedName>
        <fullName evidence="1">Ig-like domain-containing protein</fullName>
    </submittedName>
</protein>
<dbReference type="InterPro" id="IPR036439">
    <property type="entry name" value="Dockerin_dom_sf"/>
</dbReference>
<dbReference type="Gene3D" id="1.10.1330.10">
    <property type="entry name" value="Dockerin domain"/>
    <property type="match status" value="1"/>
</dbReference>
<dbReference type="RefSeq" id="WP_306761775.1">
    <property type="nucleotide sequence ID" value="NZ_CP118224.1"/>
</dbReference>
<evidence type="ECO:0000313" key="2">
    <source>
        <dbReference type="Proteomes" id="UP001223802"/>
    </source>
</evidence>
<keyword evidence="2" id="KW-1185">Reference proteome</keyword>
<proteinExistence type="predicted"/>
<sequence length="410" mass="44617">MAAKPVKHQGGGNQEQVSFEPMSIVSEHYNFRDLSGDNSCLGEDDEFTWKAIGGLKPGESFTFTPQYAACQYHPAVVSAVLSWQGGELELSSEVPAADFTSWDASQKGKSIVAPVVGNTAQLCMFPYYSDSNTVYSITITNVGSTTATDIVLEGRSENDWPIHYFPRCINGDADNDGWNDSLEHTMASLVYPIGYIGDIFQPYILWGSNYLSADVSTLDSGDEIDSSPADLNDDGMVDALDIAIISNHQGEGNGIPLEAISPNTSDVEYMWNNDYPWRRYDLDGDGYVGPEDLAIVTGLEGEVLPMVKDIIAPTARVISPVEGGVVTRGSYYQIKGHVWDNAAITRVEYLVDGKTLCDVSDPVPAMGYVSPFYRCSWNVPKRSGDHELSIRVTDGAGQITTSPVVWVSAK</sequence>
<dbReference type="GO" id="GO:0000272">
    <property type="term" value="P:polysaccharide catabolic process"/>
    <property type="evidence" value="ECO:0007669"/>
    <property type="project" value="InterPro"/>
</dbReference>
<name>A0AA50Q9Z9_9GAMM</name>
<dbReference type="InterPro" id="IPR013783">
    <property type="entry name" value="Ig-like_fold"/>
</dbReference>
<dbReference type="InterPro" id="IPR018247">
    <property type="entry name" value="EF_Hand_1_Ca_BS"/>
</dbReference>
<reference evidence="1 2" key="1">
    <citation type="submission" date="2023-02" db="EMBL/GenBank/DDBJ databases">
        <title>Complete genome sequence of a novel bacterium Oceanimonas sp. NTOU-MSR1 isolated from marine coast sediment.</title>
        <authorList>
            <person name="Yang H.-T."/>
            <person name="Chen Y.-L."/>
            <person name="Ho Y.-N."/>
        </authorList>
    </citation>
    <scope>NUCLEOTIDE SEQUENCE [LARGE SCALE GENOMIC DNA]</scope>
    <source>
        <strain evidence="1 2">NTOU-MSR1</strain>
    </source>
</reference>
<dbReference type="InterPro" id="IPR014756">
    <property type="entry name" value="Ig_E-set"/>
</dbReference>
<dbReference type="Pfam" id="PF00404">
    <property type="entry name" value="Dockerin_1"/>
    <property type="match status" value="1"/>
</dbReference>
<dbReference type="KEGG" id="ope:PU634_15810"/>
<gene>
    <name evidence="1" type="ORF">PU634_15810</name>
</gene>
<evidence type="ECO:0000313" key="1">
    <source>
        <dbReference type="EMBL" id="WMC10523.1"/>
    </source>
</evidence>
<accession>A0AA50Q9Z9</accession>
<dbReference type="InterPro" id="IPR002105">
    <property type="entry name" value="Dockerin_1_rpt"/>
</dbReference>
<dbReference type="GO" id="GO:0004553">
    <property type="term" value="F:hydrolase activity, hydrolyzing O-glycosyl compounds"/>
    <property type="evidence" value="ECO:0007669"/>
    <property type="project" value="InterPro"/>
</dbReference>
<dbReference type="PROSITE" id="PS00018">
    <property type="entry name" value="EF_HAND_1"/>
    <property type="match status" value="1"/>
</dbReference>